<feature type="compositionally biased region" description="Polar residues" evidence="1">
    <location>
        <begin position="986"/>
        <end position="1004"/>
    </location>
</feature>
<proteinExistence type="predicted"/>
<dbReference type="Proteomes" id="UP001195769">
    <property type="component" value="Unassembled WGS sequence"/>
</dbReference>
<feature type="compositionally biased region" description="Polar residues" evidence="1">
    <location>
        <begin position="1027"/>
        <end position="1037"/>
    </location>
</feature>
<reference evidence="2" key="1">
    <citation type="journal article" date="2020" name="New Phytol.">
        <title>Comparative genomics reveals dynamic genome evolution in host specialist ectomycorrhizal fungi.</title>
        <authorList>
            <person name="Lofgren L.A."/>
            <person name="Nguyen N.H."/>
            <person name="Vilgalys R."/>
            <person name="Ruytinx J."/>
            <person name="Liao H.L."/>
            <person name="Branco S."/>
            <person name="Kuo A."/>
            <person name="LaButti K."/>
            <person name="Lipzen A."/>
            <person name="Andreopoulos W."/>
            <person name="Pangilinan J."/>
            <person name="Riley R."/>
            <person name="Hundley H."/>
            <person name="Na H."/>
            <person name="Barry K."/>
            <person name="Grigoriev I.V."/>
            <person name="Stajich J.E."/>
            <person name="Kennedy P.G."/>
        </authorList>
    </citation>
    <scope>NUCLEOTIDE SEQUENCE</scope>
    <source>
        <strain evidence="2">FC203</strain>
    </source>
</reference>
<comment type="caution">
    <text evidence="2">The sequence shown here is derived from an EMBL/GenBank/DDBJ whole genome shotgun (WGS) entry which is preliminary data.</text>
</comment>
<sequence>MGESQLVDGTARTSVVCTVCPQLKGKLRTMMRRHIQSHCNTAVHIRHLLMKRSGRISVSKNPFPPESRRPTQTTDCESDIDSDASDMVADCHDDAYNKPTTSISAPVEEEMPLSTLWDIALDHHVYEIGGGRELFNELEASLLEGDKIIATPIAALEDEIGMQDDDYFGIELLDEIPVDSSMKTKANMKVNPGDAYYPWLSKAHFLTALLFSSARLPFSDVQKKAVLSWAKELGAHDVPSLKAVKESNEHICELVGNPMRKVTSASGNDYANPLTRFSMQDYPEDGGDGMSQECSGGFFVPERFFTASYAPVNGRDSQDSCQENKTYAMGRAVQYTDAGFIVSDEQEIVPVSNFRHSFEDLVDKLACGVTSKYMFELQATLLSIILVSSEKYLKLTPHPLREKSKGRMVYSVPLIIFMDDVSGNVSKQWNKHHAIYMSNANLPREMLEKEFCVRFVTSSPHAAPMELMHAMKESISAAADSGIFAWDCKFDEEVMLVPEGLFLAGDNPMQAEECSHAGLNCNYFCRTCHVGGTKEYKESEAGYVSLFTEGTPRTPEETTSQVLKQFETALCSGATGKVVAAVSTTGIRDSTSSSIINTLVEMGKKLRKRDVGQPALPESEVRAKLEEELLDILQGRTHRDAINPLLGMNNINVHMDTPTEILHTVLLGVVKYFWGQTAFVLEKAKLLTRFQTRGLIGKHFKSLAQVMPFVVYDLVPKSVLDGWTLIGELVVLIWHTKIDNTEHYLAKLARTISDFLNVTAHRLIMYSVLHAFTTIDELQVATRTGRIIVTDQSKHEAVLWQATRCADIFKKNGLKSPPSSEYYQGTSVVTSEHETSQLGGHVIFRDALEKTRIGRIREILIATAPGHSVAFVALQTFSFMPARHPLLHLPCLLLTDEELIVSGTDIICIANHLCSLLPESLSETPLRVSDPGAVRRAAVRQMQGKRLAKKLGGEAVSVPQDDDGVRPAFDCAAKKQPKTTSRKQVKSTNSTKQQQPVPSFSISSGHIAHCTPLEGPPKMMLNRFPLRSTSGGSQRANSIGPGPRVQGLAPPRDGRHRARSLLGSDAGLSTHSAPVVRRQPTSSGSQSQSLNPLPDASIVLTGPSRPGSPSGSSDLNAPISAGVRRRRDSSTNAACLTPRRTKRLKTYAQQLATERGIPLKKLLAFIEFHLNFTKNELRAGQLEREEGIEINTLQELEKLLTSKDFESALKSRLTACMLSPNLTAYITDTHQHVMVVRIYFLLP</sequence>
<dbReference type="PANTHER" id="PTHR31912:SF34">
    <property type="entry name" value="NOTOCHORD-RELATED PROTEIN"/>
    <property type="match status" value="1"/>
</dbReference>
<dbReference type="GeneID" id="64658200"/>
<feature type="region of interest" description="Disordered" evidence="1">
    <location>
        <begin position="56"/>
        <end position="80"/>
    </location>
</feature>
<feature type="compositionally biased region" description="Basic residues" evidence="1">
    <location>
        <begin position="975"/>
        <end position="985"/>
    </location>
</feature>
<protein>
    <submittedName>
        <fullName evidence="2">Uncharacterized protein</fullName>
    </submittedName>
</protein>
<gene>
    <name evidence="2" type="ORF">F5891DRAFT_1124569</name>
</gene>
<dbReference type="PANTHER" id="PTHR31912">
    <property type="entry name" value="IP13529P"/>
    <property type="match status" value="1"/>
</dbReference>
<evidence type="ECO:0000313" key="2">
    <source>
        <dbReference type="EMBL" id="KAG1907705.1"/>
    </source>
</evidence>
<organism evidence="2 3">
    <name type="scientific">Suillus fuscotomentosus</name>
    <dbReference type="NCBI Taxonomy" id="1912939"/>
    <lineage>
        <taxon>Eukaryota</taxon>
        <taxon>Fungi</taxon>
        <taxon>Dikarya</taxon>
        <taxon>Basidiomycota</taxon>
        <taxon>Agaricomycotina</taxon>
        <taxon>Agaricomycetes</taxon>
        <taxon>Agaricomycetidae</taxon>
        <taxon>Boletales</taxon>
        <taxon>Suillineae</taxon>
        <taxon>Suillaceae</taxon>
        <taxon>Suillus</taxon>
    </lineage>
</organism>
<evidence type="ECO:0000313" key="3">
    <source>
        <dbReference type="Proteomes" id="UP001195769"/>
    </source>
</evidence>
<evidence type="ECO:0000256" key="1">
    <source>
        <dbReference type="SAM" id="MobiDB-lite"/>
    </source>
</evidence>
<dbReference type="AlphaFoldDB" id="A0AAD4EK62"/>
<accession>A0AAD4EK62</accession>
<feature type="region of interest" description="Disordered" evidence="1">
    <location>
        <begin position="950"/>
        <end position="1133"/>
    </location>
</feature>
<dbReference type="EMBL" id="JABBWK010000002">
    <property type="protein sequence ID" value="KAG1907705.1"/>
    <property type="molecule type" value="Genomic_DNA"/>
</dbReference>
<feature type="compositionally biased region" description="Low complexity" evidence="1">
    <location>
        <begin position="1102"/>
        <end position="1113"/>
    </location>
</feature>
<feature type="compositionally biased region" description="Polar residues" evidence="1">
    <location>
        <begin position="1079"/>
        <end position="1091"/>
    </location>
</feature>
<keyword evidence="3" id="KW-1185">Reference proteome</keyword>
<name>A0AAD4EK62_9AGAM</name>
<dbReference type="RefSeq" id="XP_041233280.1">
    <property type="nucleotide sequence ID" value="XM_041363902.1"/>
</dbReference>